<evidence type="ECO:0000313" key="16">
    <source>
        <dbReference type="Proteomes" id="UP000645966"/>
    </source>
</evidence>
<evidence type="ECO:0000256" key="11">
    <source>
        <dbReference type="ARBA" id="ARBA00023264"/>
    </source>
</evidence>
<accession>A0A934I1I3</accession>
<keyword evidence="7 13" id="KW-1133">Transmembrane helix</keyword>
<dbReference type="CDD" id="cd09152">
    <property type="entry name" value="PLDc_EcCLS_like_1"/>
    <property type="match status" value="1"/>
</dbReference>
<dbReference type="GO" id="GO:0005886">
    <property type="term" value="C:plasma membrane"/>
    <property type="evidence" value="ECO:0007669"/>
    <property type="project" value="UniProtKB-SubCell"/>
</dbReference>
<feature type="domain" description="PLD phosphodiesterase" evidence="14">
    <location>
        <begin position="214"/>
        <end position="241"/>
    </location>
</feature>
<keyword evidence="16" id="KW-1185">Reference proteome</keyword>
<evidence type="ECO:0000259" key="14">
    <source>
        <dbReference type="PROSITE" id="PS50035"/>
    </source>
</evidence>
<evidence type="ECO:0000256" key="7">
    <source>
        <dbReference type="ARBA" id="ARBA00022989"/>
    </source>
</evidence>
<evidence type="ECO:0000256" key="9">
    <source>
        <dbReference type="ARBA" id="ARBA00023136"/>
    </source>
</evidence>
<evidence type="ECO:0000256" key="13">
    <source>
        <dbReference type="SAM" id="Phobius"/>
    </source>
</evidence>
<dbReference type="AlphaFoldDB" id="A0A934I1I3"/>
<evidence type="ECO:0000256" key="6">
    <source>
        <dbReference type="ARBA" id="ARBA00022737"/>
    </source>
</evidence>
<keyword evidence="9 13" id="KW-0472">Membrane</keyword>
<dbReference type="RefSeq" id="WP_198738594.1">
    <property type="nucleotide sequence ID" value="NZ_JAEIOS010000012.1"/>
</dbReference>
<dbReference type="EMBL" id="JAEIOS010000012">
    <property type="protein sequence ID" value="MBI8989560.1"/>
    <property type="molecule type" value="Genomic_DNA"/>
</dbReference>
<sequence>MTIVVILHILILVGFGLRILVRDDLEPPVRLAWMIVLLLLPFIGAIVYFLFGEVDLGQSANRRHDEVCAEMRDRGAVFLGDQAATDELVEARYRPAFHYSASINGFHAVPGNRAELMADAAETNRRLIADIDAATDHVHVLYYIWLTDTTGTDVARALIRAAERGVTCRALADGLGSRALIRSSLWREMADAGVQLGVALPIRNPLVTMITSRIDLRNHRKITVIDGRVTYCGSRNSADPEFRVKPKYAPWVDIMLRFTGPVVSQNQLLFASDWAQTTGESIDVVPVPPQPADPEGFPAQVIGDGPTERKGATPQLFATLIASAHHRLTMSTPYFVPDETVVQALMAAAFRGVEVTMIFPANNDSWVVGGASRSYYRQLLDAGVVIHEFSGGLLHAKTLTIDETVTLIGSTNVDLRSFDLNYENNILIHDAGVTAAVQARQSRYIEASRTVPLEEVLDWSLSKRAWNNILATIGPVL</sequence>
<keyword evidence="3" id="KW-0444">Lipid biosynthesis</keyword>
<reference evidence="15" key="1">
    <citation type="submission" date="2020-12" db="EMBL/GenBank/DDBJ databases">
        <title>Genome public.</title>
        <authorList>
            <person name="Sun Q."/>
        </authorList>
    </citation>
    <scope>NUCLEOTIDE SEQUENCE</scope>
    <source>
        <strain evidence="15">CCM 8863</strain>
    </source>
</reference>
<dbReference type="Pfam" id="PF13091">
    <property type="entry name" value="PLDc_2"/>
    <property type="match status" value="2"/>
</dbReference>
<feature type="transmembrane region" description="Helical" evidence="13">
    <location>
        <begin position="32"/>
        <end position="51"/>
    </location>
</feature>
<name>A0A934I1I3_9CORY</name>
<evidence type="ECO:0000256" key="2">
    <source>
        <dbReference type="ARBA" id="ARBA00022475"/>
    </source>
</evidence>
<keyword evidence="5 13" id="KW-0812">Transmembrane</keyword>
<organism evidence="15 16">
    <name type="scientific">Corynebacterium meridianum</name>
    <dbReference type="NCBI Taxonomy" id="2765363"/>
    <lineage>
        <taxon>Bacteria</taxon>
        <taxon>Bacillati</taxon>
        <taxon>Actinomycetota</taxon>
        <taxon>Actinomycetes</taxon>
        <taxon>Mycobacteriales</taxon>
        <taxon>Corynebacteriaceae</taxon>
        <taxon>Corynebacterium</taxon>
    </lineage>
</organism>
<keyword evidence="10" id="KW-0594">Phospholipid biosynthesis</keyword>
<evidence type="ECO:0000256" key="3">
    <source>
        <dbReference type="ARBA" id="ARBA00022516"/>
    </source>
</evidence>
<evidence type="ECO:0000256" key="12">
    <source>
        <dbReference type="NCBIfam" id="TIGR04265"/>
    </source>
</evidence>
<feature type="domain" description="PLD phosphodiesterase" evidence="14">
    <location>
        <begin position="390"/>
        <end position="417"/>
    </location>
</feature>
<dbReference type="PROSITE" id="PS50035">
    <property type="entry name" value="PLD"/>
    <property type="match status" value="2"/>
</dbReference>
<keyword evidence="6" id="KW-0677">Repeat</keyword>
<evidence type="ECO:0000256" key="1">
    <source>
        <dbReference type="ARBA" id="ARBA00004651"/>
    </source>
</evidence>
<proteinExistence type="predicted"/>
<dbReference type="PANTHER" id="PTHR21248">
    <property type="entry name" value="CARDIOLIPIN SYNTHASE"/>
    <property type="match status" value="1"/>
</dbReference>
<comment type="subcellular location">
    <subcellularLocation>
        <location evidence="1">Cell membrane</location>
        <topology evidence="1">Multi-pass membrane protein</topology>
    </subcellularLocation>
</comment>
<gene>
    <name evidence="15" type="primary">cls</name>
    <name evidence="15" type="ORF">JDV75_07260</name>
</gene>
<dbReference type="PANTHER" id="PTHR21248:SF22">
    <property type="entry name" value="PHOSPHOLIPASE D"/>
    <property type="match status" value="1"/>
</dbReference>
<dbReference type="InterPro" id="IPR001736">
    <property type="entry name" value="PLipase_D/transphosphatidylase"/>
</dbReference>
<dbReference type="InterPro" id="IPR022924">
    <property type="entry name" value="Cardiolipin_synthase"/>
</dbReference>
<dbReference type="InterPro" id="IPR027379">
    <property type="entry name" value="CLS_N"/>
</dbReference>
<evidence type="ECO:0000256" key="8">
    <source>
        <dbReference type="ARBA" id="ARBA00023098"/>
    </source>
</evidence>
<evidence type="ECO:0000256" key="5">
    <source>
        <dbReference type="ARBA" id="ARBA00022692"/>
    </source>
</evidence>
<dbReference type="Pfam" id="PF13396">
    <property type="entry name" value="PLDc_N"/>
    <property type="match status" value="1"/>
</dbReference>
<dbReference type="GO" id="GO:0008808">
    <property type="term" value="F:cardiolipin synthase activity"/>
    <property type="evidence" value="ECO:0007669"/>
    <property type="project" value="UniProtKB-UniRule"/>
</dbReference>
<dbReference type="CDD" id="cd09158">
    <property type="entry name" value="PLDc_EcCLS_like_2"/>
    <property type="match status" value="1"/>
</dbReference>
<dbReference type="NCBIfam" id="TIGR04265">
    <property type="entry name" value="bac_cardiolipin"/>
    <property type="match status" value="1"/>
</dbReference>
<keyword evidence="8" id="KW-0443">Lipid metabolism</keyword>
<dbReference type="EC" id="2.7.8.-" evidence="12"/>
<dbReference type="Gene3D" id="3.30.870.10">
    <property type="entry name" value="Endonuclease Chain A"/>
    <property type="match status" value="2"/>
</dbReference>
<evidence type="ECO:0000313" key="15">
    <source>
        <dbReference type="EMBL" id="MBI8989560.1"/>
    </source>
</evidence>
<dbReference type="SUPFAM" id="SSF56024">
    <property type="entry name" value="Phospholipase D/nuclease"/>
    <property type="match status" value="2"/>
</dbReference>
<protein>
    <recommendedName>
        <fullName evidence="12">Cardiolipin synthase</fullName>
        <ecNumber evidence="12">2.7.8.-</ecNumber>
    </recommendedName>
</protein>
<dbReference type="InterPro" id="IPR025202">
    <property type="entry name" value="PLD-like_dom"/>
</dbReference>
<comment type="caution">
    <text evidence="15">The sequence shown here is derived from an EMBL/GenBank/DDBJ whole genome shotgun (WGS) entry which is preliminary data.</text>
</comment>
<dbReference type="GO" id="GO:0032049">
    <property type="term" value="P:cardiolipin biosynthetic process"/>
    <property type="evidence" value="ECO:0007669"/>
    <property type="project" value="UniProtKB-UniRule"/>
</dbReference>
<dbReference type="SMART" id="SM00155">
    <property type="entry name" value="PLDc"/>
    <property type="match status" value="2"/>
</dbReference>
<dbReference type="Proteomes" id="UP000645966">
    <property type="component" value="Unassembled WGS sequence"/>
</dbReference>
<keyword evidence="2" id="KW-1003">Cell membrane</keyword>
<evidence type="ECO:0000256" key="10">
    <source>
        <dbReference type="ARBA" id="ARBA00023209"/>
    </source>
</evidence>
<keyword evidence="4" id="KW-0808">Transferase</keyword>
<evidence type="ECO:0000256" key="4">
    <source>
        <dbReference type="ARBA" id="ARBA00022679"/>
    </source>
</evidence>
<keyword evidence="11" id="KW-1208">Phospholipid metabolism</keyword>